<feature type="domain" description="Peptidase M20 dimerisation" evidence="11">
    <location>
        <begin position="183"/>
        <end position="293"/>
    </location>
</feature>
<keyword evidence="7 10" id="KW-0862">Zinc</keyword>
<evidence type="ECO:0000256" key="1">
    <source>
        <dbReference type="ARBA" id="ARBA00004496"/>
    </source>
</evidence>
<keyword evidence="13" id="KW-1185">Reference proteome</keyword>
<accession>A0AAN8ZYG4</accession>
<dbReference type="PROSITE" id="PS00759">
    <property type="entry name" value="ARGE_DAPE_CPG2_2"/>
    <property type="match status" value="1"/>
</dbReference>
<dbReference type="FunFam" id="3.40.630.10:FF:000019">
    <property type="entry name" value="Aminoacylase 1"/>
    <property type="match status" value="1"/>
</dbReference>
<keyword evidence="6 12" id="KW-0378">Hydrolase</keyword>
<dbReference type="Gene3D" id="3.30.70.360">
    <property type="match status" value="1"/>
</dbReference>
<evidence type="ECO:0000256" key="5">
    <source>
        <dbReference type="ARBA" id="ARBA00022723"/>
    </source>
</evidence>
<dbReference type="AlphaFoldDB" id="A0AAN8ZYG4"/>
<comment type="subcellular location">
    <subcellularLocation>
        <location evidence="1">Cytoplasm</location>
    </subcellularLocation>
</comment>
<sequence length="399" mass="45135">MATEHAAVTNFCRYVEINTAHPNPDYASSTQFLQEQAKELGAECQIIECVPDKPIVLMTILGKDPNLPSLLLNSHTDVVPAFPEHWKYDPFSAHKDEKGNIYGRGTQDMKSVGIQYIEALKKLKRDGISQFLRTVYLSFVPDEEISEDGLAKLVKSDFFKKMNVGLSLDEGYANPTEKFNLFYGERTCWWVLVRCPGQPGHGSQFLPNNSGIKLQNVINSFMTYRENQEKRLNECKHLQLGDVTTVNLTILEGGVQFNVVPSELSVGFDVRIPPTTDLAKFEDMIKGWCKQAGNDVTYEFRQKTMGQKVTCVEDGKNPWWDAFSAACKREGVALEKQIFPAGTDSRFIRAMNINAFGFSPMNKTPILLHDNNEYLNEEIFLRGIEIYTSIISELANMMQ</sequence>
<feature type="binding site" evidence="10">
    <location>
        <position position="369"/>
    </location>
    <ligand>
        <name>Zn(2+)</name>
        <dbReference type="ChEBI" id="CHEBI:29105"/>
        <label>2</label>
    </ligand>
</feature>
<dbReference type="GO" id="GO:0046872">
    <property type="term" value="F:metal ion binding"/>
    <property type="evidence" value="ECO:0007669"/>
    <property type="project" value="UniProtKB-KW"/>
</dbReference>
<dbReference type="InterPro" id="IPR001261">
    <property type="entry name" value="ArgE/DapE_CS"/>
</dbReference>
<feature type="active site" evidence="9">
    <location>
        <position position="77"/>
    </location>
</feature>
<dbReference type="PANTHER" id="PTHR45892:SF1">
    <property type="entry name" value="AMINOACYLASE-1"/>
    <property type="match status" value="1"/>
</dbReference>
<dbReference type="InterPro" id="IPR036264">
    <property type="entry name" value="Bact_exopeptidase_dim_dom"/>
</dbReference>
<dbReference type="FunFam" id="3.30.70.360:FF:000005">
    <property type="entry name" value="Putative Aminoacylase-1"/>
    <property type="match status" value="1"/>
</dbReference>
<name>A0AAN8ZYG4_HALRR</name>
<dbReference type="GO" id="GO:0006520">
    <property type="term" value="P:amino acid metabolic process"/>
    <property type="evidence" value="ECO:0007669"/>
    <property type="project" value="InterPro"/>
</dbReference>
<dbReference type="FunFam" id="1.10.150.900:FF:000001">
    <property type="entry name" value="Aminoacylase-1, putative"/>
    <property type="match status" value="1"/>
</dbReference>
<dbReference type="PROSITE" id="PS00758">
    <property type="entry name" value="ARGE_DAPE_CPG2_1"/>
    <property type="match status" value="1"/>
</dbReference>
<evidence type="ECO:0000256" key="6">
    <source>
        <dbReference type="ARBA" id="ARBA00022801"/>
    </source>
</evidence>
<dbReference type="SUPFAM" id="SSF55031">
    <property type="entry name" value="Bacterial exopeptidase dimerisation domain"/>
    <property type="match status" value="1"/>
</dbReference>
<feature type="binding site" evidence="10">
    <location>
        <position position="170"/>
    </location>
    <ligand>
        <name>Zn(2+)</name>
        <dbReference type="ChEBI" id="CHEBI:29105"/>
        <label>1</label>
    </ligand>
</feature>
<dbReference type="GO" id="GO:0004046">
    <property type="term" value="F:aminoacylase activity"/>
    <property type="evidence" value="ECO:0007669"/>
    <property type="project" value="UniProtKB-EC"/>
</dbReference>
<dbReference type="InterPro" id="IPR052083">
    <property type="entry name" value="Aminoacylase-1_M20A"/>
</dbReference>
<keyword evidence="5 10" id="KW-0479">Metal-binding</keyword>
<proteinExistence type="inferred from homology"/>
<feature type="binding site" evidence="10">
    <location>
        <position position="108"/>
    </location>
    <ligand>
        <name>Zn(2+)</name>
        <dbReference type="ChEBI" id="CHEBI:29105"/>
        <label>1</label>
    </ligand>
</feature>
<feature type="active site" description="Proton acceptor" evidence="9">
    <location>
        <position position="143"/>
    </location>
</feature>
<evidence type="ECO:0000256" key="3">
    <source>
        <dbReference type="ARBA" id="ARBA00011913"/>
    </source>
</evidence>
<evidence type="ECO:0000256" key="9">
    <source>
        <dbReference type="PIRSR" id="PIRSR036696-1"/>
    </source>
</evidence>
<feature type="binding site" evidence="10">
    <location>
        <position position="144"/>
    </location>
    <ligand>
        <name>Zn(2+)</name>
        <dbReference type="ChEBI" id="CHEBI:29105"/>
        <label>2</label>
    </ligand>
</feature>
<dbReference type="InterPro" id="IPR002933">
    <property type="entry name" value="Peptidase_M20"/>
</dbReference>
<dbReference type="Pfam" id="PF01546">
    <property type="entry name" value="Peptidase_M20"/>
    <property type="match status" value="1"/>
</dbReference>
<evidence type="ECO:0000256" key="8">
    <source>
        <dbReference type="ARBA" id="ARBA00029656"/>
    </source>
</evidence>
<dbReference type="Pfam" id="PF07687">
    <property type="entry name" value="M20_dimer"/>
    <property type="match status" value="1"/>
</dbReference>
<comment type="cofactor">
    <cofactor evidence="10">
        <name>Zn(2+)</name>
        <dbReference type="ChEBI" id="CHEBI:29105"/>
    </cofactor>
    <text evidence="10">Binds 2 Zn(2+) ions per subunit.</text>
</comment>
<keyword evidence="4" id="KW-0963">Cytoplasm</keyword>
<dbReference type="EC" id="3.5.1.14" evidence="3"/>
<evidence type="ECO:0000256" key="10">
    <source>
        <dbReference type="PIRSR" id="PIRSR036696-2"/>
    </source>
</evidence>
<feature type="binding site" evidence="10">
    <location>
        <position position="108"/>
    </location>
    <ligand>
        <name>Zn(2+)</name>
        <dbReference type="ChEBI" id="CHEBI:29105"/>
        <label>2</label>
    </ligand>
</feature>
<evidence type="ECO:0000256" key="2">
    <source>
        <dbReference type="ARBA" id="ARBA00006247"/>
    </source>
</evidence>
<protein>
    <recommendedName>
        <fullName evidence="3">N-acyl-aliphatic-L-amino acid amidohydrolase</fullName>
        <ecNumber evidence="3">3.5.1.14</ecNumber>
    </recommendedName>
    <alternativeName>
        <fullName evidence="8">N-acyl-L-amino-acid amidohydrolase</fullName>
    </alternativeName>
</protein>
<evidence type="ECO:0000256" key="4">
    <source>
        <dbReference type="ARBA" id="ARBA00022490"/>
    </source>
</evidence>
<comment type="caution">
    <text evidence="12">The sequence shown here is derived from an EMBL/GenBank/DDBJ whole genome shotgun (WGS) entry which is preliminary data.</text>
</comment>
<reference evidence="12 13" key="1">
    <citation type="submission" date="2023-11" db="EMBL/GenBank/DDBJ databases">
        <title>Halocaridina rubra genome assembly.</title>
        <authorList>
            <person name="Smith C."/>
        </authorList>
    </citation>
    <scope>NUCLEOTIDE SEQUENCE [LARGE SCALE GENOMIC DNA]</scope>
    <source>
        <strain evidence="12">EP-1</strain>
        <tissue evidence="12">Whole</tissue>
    </source>
</reference>
<evidence type="ECO:0000313" key="12">
    <source>
        <dbReference type="EMBL" id="KAK7068528.1"/>
    </source>
</evidence>
<dbReference type="GO" id="GO:0005737">
    <property type="term" value="C:cytoplasm"/>
    <property type="evidence" value="ECO:0007669"/>
    <property type="project" value="UniProtKB-SubCell"/>
</dbReference>
<dbReference type="SUPFAM" id="SSF53187">
    <property type="entry name" value="Zn-dependent exopeptidases"/>
    <property type="match status" value="1"/>
</dbReference>
<comment type="similarity">
    <text evidence="2">Belongs to the peptidase M20A family.</text>
</comment>
<dbReference type="Proteomes" id="UP001381693">
    <property type="component" value="Unassembled WGS sequence"/>
</dbReference>
<dbReference type="NCBIfam" id="TIGR01880">
    <property type="entry name" value="Ac-peptdase-euk"/>
    <property type="match status" value="1"/>
</dbReference>
<organism evidence="12 13">
    <name type="scientific">Halocaridina rubra</name>
    <name type="common">Hawaiian red shrimp</name>
    <dbReference type="NCBI Taxonomy" id="373956"/>
    <lineage>
        <taxon>Eukaryota</taxon>
        <taxon>Metazoa</taxon>
        <taxon>Ecdysozoa</taxon>
        <taxon>Arthropoda</taxon>
        <taxon>Crustacea</taxon>
        <taxon>Multicrustacea</taxon>
        <taxon>Malacostraca</taxon>
        <taxon>Eumalacostraca</taxon>
        <taxon>Eucarida</taxon>
        <taxon>Decapoda</taxon>
        <taxon>Pleocyemata</taxon>
        <taxon>Caridea</taxon>
        <taxon>Atyoidea</taxon>
        <taxon>Atyidae</taxon>
        <taxon>Halocaridina</taxon>
    </lineage>
</organism>
<dbReference type="InterPro" id="IPR010159">
    <property type="entry name" value="N-acyl_aa_amidohydrolase"/>
</dbReference>
<feature type="binding site" evidence="10">
    <location>
        <position position="75"/>
    </location>
    <ligand>
        <name>Zn(2+)</name>
        <dbReference type="ChEBI" id="CHEBI:29105"/>
        <label>1</label>
    </ligand>
</feature>
<evidence type="ECO:0000256" key="7">
    <source>
        <dbReference type="ARBA" id="ARBA00022833"/>
    </source>
</evidence>
<dbReference type="Gene3D" id="1.10.150.900">
    <property type="match status" value="1"/>
</dbReference>
<dbReference type="PIRSF" id="PIRSF036696">
    <property type="entry name" value="ACY-1"/>
    <property type="match status" value="1"/>
</dbReference>
<dbReference type="PANTHER" id="PTHR45892">
    <property type="entry name" value="AMINOACYLASE-1"/>
    <property type="match status" value="1"/>
</dbReference>
<dbReference type="Gene3D" id="3.40.630.10">
    <property type="entry name" value="Zn peptidases"/>
    <property type="match status" value="1"/>
</dbReference>
<gene>
    <name evidence="12" type="primary">ACY1_4</name>
    <name evidence="12" type="ORF">SK128_008069</name>
</gene>
<dbReference type="InterPro" id="IPR011650">
    <property type="entry name" value="Peptidase_M20_dimer"/>
</dbReference>
<dbReference type="EMBL" id="JAXCGZ010017211">
    <property type="protein sequence ID" value="KAK7068528.1"/>
    <property type="molecule type" value="Genomic_DNA"/>
</dbReference>
<evidence type="ECO:0000313" key="13">
    <source>
        <dbReference type="Proteomes" id="UP001381693"/>
    </source>
</evidence>
<evidence type="ECO:0000259" key="11">
    <source>
        <dbReference type="Pfam" id="PF07687"/>
    </source>
</evidence>
<dbReference type="CDD" id="cd05646">
    <property type="entry name" value="M20_AcylaseI_like"/>
    <property type="match status" value="1"/>
</dbReference>